<evidence type="ECO:0000313" key="1">
    <source>
        <dbReference type="EMBL" id="PWA33160.1"/>
    </source>
</evidence>
<evidence type="ECO:0000313" key="3">
    <source>
        <dbReference type="Proteomes" id="UP000245207"/>
    </source>
</evidence>
<keyword evidence="3" id="KW-1185">Reference proteome</keyword>
<gene>
    <name evidence="2" type="ORF">CTI12_AA196580</name>
    <name evidence="1" type="ORF">CTI12_AA625630</name>
</gene>
<evidence type="ECO:0000313" key="2">
    <source>
        <dbReference type="EMBL" id="PWA72232.1"/>
    </source>
</evidence>
<name>A0A2U1NFD3_ARTAN</name>
<comment type="caution">
    <text evidence="2">The sequence shown here is derived from an EMBL/GenBank/DDBJ whole genome shotgun (WGS) entry which is preliminary data.</text>
</comment>
<dbReference type="EMBL" id="PKPP01025237">
    <property type="protein sequence ID" value="PWA33160.1"/>
    <property type="molecule type" value="Genomic_DNA"/>
</dbReference>
<dbReference type="Proteomes" id="UP000245207">
    <property type="component" value="Unassembled WGS sequence"/>
</dbReference>
<proteinExistence type="predicted"/>
<accession>A0A2U1NFD3</accession>
<sequence length="97" mass="10687">MVVAENTSSTRLQIILTSFARDTLGSGEQARGIFEALETENTIRTECLELGVIGRLTVQSDVISLSIDETERTPEFQNTIEELAEDTKGTSDVSFFL</sequence>
<dbReference type="AlphaFoldDB" id="A0A2U1NFD3"/>
<dbReference type="EMBL" id="PKPP01002933">
    <property type="protein sequence ID" value="PWA72232.1"/>
    <property type="molecule type" value="Genomic_DNA"/>
</dbReference>
<reference evidence="2 3" key="1">
    <citation type="journal article" date="2018" name="Mol. Plant">
        <title>The genome of Artemisia annua provides insight into the evolution of Asteraceae family and artemisinin biosynthesis.</title>
        <authorList>
            <person name="Shen Q."/>
            <person name="Zhang L."/>
            <person name="Liao Z."/>
            <person name="Wang S."/>
            <person name="Yan T."/>
            <person name="Shi P."/>
            <person name="Liu M."/>
            <person name="Fu X."/>
            <person name="Pan Q."/>
            <person name="Wang Y."/>
            <person name="Lv Z."/>
            <person name="Lu X."/>
            <person name="Zhang F."/>
            <person name="Jiang W."/>
            <person name="Ma Y."/>
            <person name="Chen M."/>
            <person name="Hao X."/>
            <person name="Li L."/>
            <person name="Tang Y."/>
            <person name="Lv G."/>
            <person name="Zhou Y."/>
            <person name="Sun X."/>
            <person name="Brodelius P.E."/>
            <person name="Rose J.K.C."/>
            <person name="Tang K."/>
        </authorList>
    </citation>
    <scope>NUCLEOTIDE SEQUENCE [LARGE SCALE GENOMIC DNA]</scope>
    <source>
        <strain evidence="3">cv. Huhao1</strain>
        <tissue evidence="2">Leaf</tissue>
    </source>
</reference>
<organism evidence="2 3">
    <name type="scientific">Artemisia annua</name>
    <name type="common">Sweet wormwood</name>
    <dbReference type="NCBI Taxonomy" id="35608"/>
    <lineage>
        <taxon>Eukaryota</taxon>
        <taxon>Viridiplantae</taxon>
        <taxon>Streptophyta</taxon>
        <taxon>Embryophyta</taxon>
        <taxon>Tracheophyta</taxon>
        <taxon>Spermatophyta</taxon>
        <taxon>Magnoliopsida</taxon>
        <taxon>eudicotyledons</taxon>
        <taxon>Gunneridae</taxon>
        <taxon>Pentapetalae</taxon>
        <taxon>asterids</taxon>
        <taxon>campanulids</taxon>
        <taxon>Asterales</taxon>
        <taxon>Asteraceae</taxon>
        <taxon>Asteroideae</taxon>
        <taxon>Anthemideae</taxon>
        <taxon>Artemisiinae</taxon>
        <taxon>Artemisia</taxon>
    </lineage>
</organism>
<protein>
    <submittedName>
        <fullName evidence="2">Uncharacterized protein</fullName>
    </submittedName>
</protein>